<protein>
    <recommendedName>
        <fullName evidence="2">Regulatory protein zeste</fullName>
    </recommendedName>
</protein>
<organism evidence="8 9">
    <name type="scientific">Phaedon cochleariae</name>
    <name type="common">Mustard beetle</name>
    <dbReference type="NCBI Taxonomy" id="80249"/>
    <lineage>
        <taxon>Eukaryota</taxon>
        <taxon>Metazoa</taxon>
        <taxon>Ecdysozoa</taxon>
        <taxon>Arthropoda</taxon>
        <taxon>Hexapoda</taxon>
        <taxon>Insecta</taxon>
        <taxon>Pterygota</taxon>
        <taxon>Neoptera</taxon>
        <taxon>Endopterygota</taxon>
        <taxon>Coleoptera</taxon>
        <taxon>Polyphaga</taxon>
        <taxon>Cucujiformia</taxon>
        <taxon>Chrysomeloidea</taxon>
        <taxon>Chrysomelidae</taxon>
        <taxon>Chrysomelinae</taxon>
        <taxon>Chrysomelini</taxon>
        <taxon>Phaedon</taxon>
    </lineage>
</organism>
<dbReference type="AlphaFoldDB" id="A0A9P0GMK4"/>
<reference evidence="8" key="1">
    <citation type="submission" date="2022-01" db="EMBL/GenBank/DDBJ databases">
        <authorList>
            <person name="King R."/>
        </authorList>
    </citation>
    <scope>NUCLEOTIDE SEQUENCE</scope>
</reference>
<evidence type="ECO:0000256" key="6">
    <source>
        <dbReference type="SAM" id="MobiDB-lite"/>
    </source>
</evidence>
<sequence length="318" mass="36156">MSDADEKKVKRARSSNYTQQEKNLLLNIILRFKHVVESKKTDAVTWRDKNSTWTKIATLFNSQSPTGTYRDVTSLRKVYENVKKTVRKTVSDEKVSFKKTGGGEASFNDDPTIDLALEVINTKTVYGLSNPFDSDCQGDKQEEETVQPYTEESFSCNAENVETVIIRMEDELDTPVDTVDWGDFKVSHLHTPVHSKLKHNSSKAMKTTQLPAEKEFSAATNEPEPSTSTSWSAKRRPITSALASSDISKKYIMLADLKIQIAKHELGQVEISRTRKEQQDKIEFELRKKSLELDIEIKEAILKKIDYLNPSDLISLMK</sequence>
<dbReference type="EMBL" id="OU896716">
    <property type="protein sequence ID" value="CAH1117627.1"/>
    <property type="molecule type" value="Genomic_DNA"/>
</dbReference>
<evidence type="ECO:0000313" key="8">
    <source>
        <dbReference type="EMBL" id="CAH1117627.1"/>
    </source>
</evidence>
<feature type="region of interest" description="Disordered" evidence="6">
    <location>
        <begin position="195"/>
        <end position="235"/>
    </location>
</feature>
<evidence type="ECO:0000256" key="2">
    <source>
        <dbReference type="ARBA" id="ARBA00016807"/>
    </source>
</evidence>
<keyword evidence="4" id="KW-0804">Transcription</keyword>
<feature type="domain" description="Myb/SANT-like DNA-binding" evidence="7">
    <location>
        <begin position="13"/>
        <end position="91"/>
    </location>
</feature>
<evidence type="ECO:0000256" key="3">
    <source>
        <dbReference type="ARBA" id="ARBA00023015"/>
    </source>
</evidence>
<dbReference type="InterPro" id="IPR028002">
    <property type="entry name" value="Myb_DNA-bind_5"/>
</dbReference>
<comment type="subunit">
    <text evidence="1">Self-associates forming complexes of several hundred monomers.</text>
</comment>
<evidence type="ECO:0000313" key="9">
    <source>
        <dbReference type="Proteomes" id="UP001153737"/>
    </source>
</evidence>
<dbReference type="PANTHER" id="PTHR21411">
    <property type="entry name" value="APONTIC"/>
    <property type="match status" value="1"/>
</dbReference>
<comment type="function">
    <text evidence="5">Involved in transvection phenomena (= synapsis-dependent gene expression), where the synaptic pairing of chromosomes carrying genes with which zeste interacts influences the expression of these genes. Zeste binds to DNA and stimulates transcription from a nearby promoter.</text>
</comment>
<proteinExistence type="predicted"/>
<evidence type="ECO:0000256" key="1">
    <source>
        <dbReference type="ARBA" id="ARBA00011764"/>
    </source>
</evidence>
<keyword evidence="3" id="KW-0805">Transcription regulation</keyword>
<dbReference type="Pfam" id="PF13873">
    <property type="entry name" value="Myb_DNA-bind_5"/>
    <property type="match status" value="1"/>
</dbReference>
<evidence type="ECO:0000259" key="7">
    <source>
        <dbReference type="Pfam" id="PF13873"/>
    </source>
</evidence>
<dbReference type="PANTHER" id="PTHR21411:SF0">
    <property type="entry name" value="REGULATORY PROTEIN ZESTE"/>
    <property type="match status" value="1"/>
</dbReference>
<keyword evidence="9" id="KW-1185">Reference proteome</keyword>
<name>A0A9P0GMK4_PHACE</name>
<dbReference type="Proteomes" id="UP001153737">
    <property type="component" value="Chromosome 10"/>
</dbReference>
<evidence type="ECO:0000256" key="4">
    <source>
        <dbReference type="ARBA" id="ARBA00023163"/>
    </source>
</evidence>
<evidence type="ECO:0000256" key="5">
    <source>
        <dbReference type="ARBA" id="ARBA00025466"/>
    </source>
</evidence>
<feature type="compositionally biased region" description="Polar residues" evidence="6">
    <location>
        <begin position="218"/>
        <end position="232"/>
    </location>
</feature>
<gene>
    <name evidence="8" type="ORF">PHAECO_LOCUS2078</name>
</gene>
<accession>A0A9P0GMK4</accession>
<dbReference type="OrthoDB" id="6783928at2759"/>
<reference evidence="8" key="2">
    <citation type="submission" date="2022-10" db="EMBL/GenBank/DDBJ databases">
        <authorList>
            <consortium name="ENA_rothamsted_submissions"/>
            <consortium name="culmorum"/>
            <person name="King R."/>
        </authorList>
    </citation>
    <scope>NUCLEOTIDE SEQUENCE</scope>
</reference>